<evidence type="ECO:0000313" key="3">
    <source>
        <dbReference type="Proteomes" id="UP000237684"/>
    </source>
</evidence>
<dbReference type="InterPro" id="IPR018306">
    <property type="entry name" value="Phage_T5_Orf172_DNA-bd"/>
</dbReference>
<protein>
    <recommendedName>
        <fullName evidence="1">Bacteriophage T5 Orf172 DNA-binding domain-containing protein</fullName>
    </recommendedName>
</protein>
<dbReference type="Proteomes" id="UP000237684">
    <property type="component" value="Unassembled WGS sequence"/>
</dbReference>
<gene>
    <name evidence="2" type="ORF">B1R32_105129</name>
</gene>
<proteinExistence type="predicted"/>
<name>A0A2S8SUG2_9BACT</name>
<dbReference type="SMART" id="SM00974">
    <property type="entry name" value="T5orf172"/>
    <property type="match status" value="1"/>
</dbReference>
<reference evidence="2 3" key="1">
    <citation type="journal article" date="2018" name="Syst. Appl. Microbiol.">
        <title>Abditibacterium utsteinense sp. nov., the first cultivated member of candidate phylum FBP, isolated from ice-free Antarctic soil samples.</title>
        <authorList>
            <person name="Tahon G."/>
            <person name="Tytgat B."/>
            <person name="Lebbe L."/>
            <person name="Carlier A."/>
            <person name="Willems A."/>
        </authorList>
    </citation>
    <scope>NUCLEOTIDE SEQUENCE [LARGE SCALE GENOMIC DNA]</scope>
    <source>
        <strain evidence="2 3">LMG 29911</strain>
    </source>
</reference>
<evidence type="ECO:0000313" key="2">
    <source>
        <dbReference type="EMBL" id="PQV64447.1"/>
    </source>
</evidence>
<dbReference type="InParanoid" id="A0A2S8SUG2"/>
<dbReference type="RefSeq" id="WP_105483234.1">
    <property type="nucleotide sequence ID" value="NZ_NIGF01000005.1"/>
</dbReference>
<evidence type="ECO:0000259" key="1">
    <source>
        <dbReference type="SMART" id="SM00974"/>
    </source>
</evidence>
<keyword evidence="3" id="KW-1185">Reference proteome</keyword>
<accession>A0A2S8SUG2</accession>
<organism evidence="2 3">
    <name type="scientific">Abditibacterium utsteinense</name>
    <dbReference type="NCBI Taxonomy" id="1960156"/>
    <lineage>
        <taxon>Bacteria</taxon>
        <taxon>Pseudomonadati</taxon>
        <taxon>Abditibacteriota</taxon>
        <taxon>Abditibacteriia</taxon>
        <taxon>Abditibacteriales</taxon>
        <taxon>Abditibacteriaceae</taxon>
        <taxon>Abditibacterium</taxon>
    </lineage>
</organism>
<dbReference type="AlphaFoldDB" id="A0A2S8SUG2"/>
<feature type="domain" description="Bacteriophage T5 Orf172 DNA-binding" evidence="1">
    <location>
        <begin position="108"/>
        <end position="180"/>
    </location>
</feature>
<dbReference type="Pfam" id="PF13455">
    <property type="entry name" value="MUG113"/>
    <property type="match status" value="1"/>
</dbReference>
<dbReference type="OrthoDB" id="5106355at2"/>
<sequence length="185" mass="21037">MKDESRLSMLSVLSKFDDYWGDGITREIRCPICEFEYQHCENPQVIDGKDDYKANWDGRGNLIVIPVWGECGSKWEICFGSHKGYTAAFVRLITSCEETGSYVYFIEAVGLGKIKIGTSDAPKKRLQQLATGSAVTLDLIAMIPGDAQIEKELHKKFDHLRVDREWFFAAKELREYIKIATEQSA</sequence>
<dbReference type="EMBL" id="NIGF01000005">
    <property type="protein sequence ID" value="PQV64447.1"/>
    <property type="molecule type" value="Genomic_DNA"/>
</dbReference>
<comment type="caution">
    <text evidence="2">The sequence shown here is derived from an EMBL/GenBank/DDBJ whole genome shotgun (WGS) entry which is preliminary data.</text>
</comment>